<dbReference type="AlphaFoldDB" id="A0A5B7DCN1"/>
<gene>
    <name evidence="1" type="ORF">E2C01_011958</name>
</gene>
<reference evidence="1 2" key="1">
    <citation type="submission" date="2019-05" db="EMBL/GenBank/DDBJ databases">
        <title>Another draft genome of Portunus trituberculatus and its Hox gene families provides insights of decapod evolution.</title>
        <authorList>
            <person name="Jeong J.-H."/>
            <person name="Song I."/>
            <person name="Kim S."/>
            <person name="Choi T."/>
            <person name="Kim D."/>
            <person name="Ryu S."/>
            <person name="Kim W."/>
        </authorList>
    </citation>
    <scope>NUCLEOTIDE SEQUENCE [LARGE SCALE GENOMIC DNA]</scope>
    <source>
        <tissue evidence="1">Muscle</tissue>
    </source>
</reference>
<evidence type="ECO:0000313" key="2">
    <source>
        <dbReference type="Proteomes" id="UP000324222"/>
    </source>
</evidence>
<accession>A0A5B7DCN1</accession>
<protein>
    <submittedName>
        <fullName evidence="1">Uncharacterized protein</fullName>
    </submittedName>
</protein>
<keyword evidence="2" id="KW-1185">Reference proteome</keyword>
<dbReference type="Proteomes" id="UP000324222">
    <property type="component" value="Unassembled WGS sequence"/>
</dbReference>
<name>A0A5B7DCN1_PORTR</name>
<dbReference type="EMBL" id="VSRR010000734">
    <property type="protein sequence ID" value="MPC19053.1"/>
    <property type="molecule type" value="Genomic_DNA"/>
</dbReference>
<sequence length="60" mass="6343">MMGIGGQHKSAQVSISRGITCSILDLTCHLAMISTGDTKRGVSPFKPTDIKVTSDPVLLE</sequence>
<comment type="caution">
    <text evidence="1">The sequence shown here is derived from an EMBL/GenBank/DDBJ whole genome shotgun (WGS) entry which is preliminary data.</text>
</comment>
<evidence type="ECO:0000313" key="1">
    <source>
        <dbReference type="EMBL" id="MPC19053.1"/>
    </source>
</evidence>
<organism evidence="1 2">
    <name type="scientific">Portunus trituberculatus</name>
    <name type="common">Swimming crab</name>
    <name type="synonym">Neptunus trituberculatus</name>
    <dbReference type="NCBI Taxonomy" id="210409"/>
    <lineage>
        <taxon>Eukaryota</taxon>
        <taxon>Metazoa</taxon>
        <taxon>Ecdysozoa</taxon>
        <taxon>Arthropoda</taxon>
        <taxon>Crustacea</taxon>
        <taxon>Multicrustacea</taxon>
        <taxon>Malacostraca</taxon>
        <taxon>Eumalacostraca</taxon>
        <taxon>Eucarida</taxon>
        <taxon>Decapoda</taxon>
        <taxon>Pleocyemata</taxon>
        <taxon>Brachyura</taxon>
        <taxon>Eubrachyura</taxon>
        <taxon>Portunoidea</taxon>
        <taxon>Portunidae</taxon>
        <taxon>Portuninae</taxon>
        <taxon>Portunus</taxon>
    </lineage>
</organism>
<proteinExistence type="predicted"/>